<evidence type="ECO:0000259" key="1">
    <source>
        <dbReference type="Pfam" id="PF00534"/>
    </source>
</evidence>
<organism evidence="2 3">
    <name type="scientific">Candidatus Daviesbacteria bacterium RIFCSPLOWO2_01_FULL_39_12</name>
    <dbReference type="NCBI Taxonomy" id="1797785"/>
    <lineage>
        <taxon>Bacteria</taxon>
        <taxon>Candidatus Daviesiibacteriota</taxon>
    </lineage>
</organism>
<comment type="caution">
    <text evidence="2">The sequence shown here is derived from an EMBL/GenBank/DDBJ whole genome shotgun (WGS) entry which is preliminary data.</text>
</comment>
<dbReference type="InterPro" id="IPR001296">
    <property type="entry name" value="Glyco_trans_1"/>
</dbReference>
<feature type="domain" description="Glycosyl transferase family 1" evidence="1">
    <location>
        <begin position="204"/>
        <end position="359"/>
    </location>
</feature>
<reference evidence="2 3" key="1">
    <citation type="journal article" date="2016" name="Nat. Commun.">
        <title>Thousands of microbial genomes shed light on interconnected biogeochemical processes in an aquifer system.</title>
        <authorList>
            <person name="Anantharaman K."/>
            <person name="Brown C.T."/>
            <person name="Hug L.A."/>
            <person name="Sharon I."/>
            <person name="Castelle C.J."/>
            <person name="Probst A.J."/>
            <person name="Thomas B.C."/>
            <person name="Singh A."/>
            <person name="Wilkins M.J."/>
            <person name="Karaoz U."/>
            <person name="Brodie E.L."/>
            <person name="Williams K.H."/>
            <person name="Hubbard S.S."/>
            <person name="Banfield J.F."/>
        </authorList>
    </citation>
    <scope>NUCLEOTIDE SEQUENCE [LARGE SCALE GENOMIC DNA]</scope>
</reference>
<dbReference type="Pfam" id="PF00534">
    <property type="entry name" value="Glycos_transf_1"/>
    <property type="match status" value="1"/>
</dbReference>
<accession>A0A1F5KQS5</accession>
<name>A0A1F5KQS5_9BACT</name>
<dbReference type="InterPro" id="IPR050194">
    <property type="entry name" value="Glycosyltransferase_grp1"/>
</dbReference>
<dbReference type="PANTHER" id="PTHR45947">
    <property type="entry name" value="SULFOQUINOVOSYL TRANSFERASE SQD2"/>
    <property type="match status" value="1"/>
</dbReference>
<dbReference type="EMBL" id="MFDM01000016">
    <property type="protein sequence ID" value="OGE43242.1"/>
    <property type="molecule type" value="Genomic_DNA"/>
</dbReference>
<sequence>MDKNLKVALVHDFLREHGGAERVLEVLHEIFPDAPVYTAYVNLDKMGENGKRFISWDIRPSWFQKFPFANKLLSPFRIFGPMMFESFDLSEYDLVISSSSATHLAKSVITKPETLHISYIHTPPRFLYGYTTSFNYKKRWWTRIGGEMINHVMRIYDFEVSQRPDILIANSRNVQERIKKFYRRDSVVIYPPVGIKKGTEYRVQGTGKYYLSVGRLVRGKGIDVVVEACGKLGLSLKVVGTGPEYENIKYQISNIKYQNIELLGQVSDDDLPKLYAGAKATIVASEDEDFGIVPIESQAYGTPVIAPASGGFLETVEDRKTGLLYGGPGMVTAESLVEALQKFDGMSFESEDLRKNAEKFSKDRFKKEILTLIGQNLKWYNTAKGR</sequence>
<dbReference type="Proteomes" id="UP000178565">
    <property type="component" value="Unassembled WGS sequence"/>
</dbReference>
<proteinExistence type="predicted"/>
<gene>
    <name evidence="2" type="ORF">A3B45_00780</name>
</gene>
<dbReference type="Gene3D" id="3.40.50.2000">
    <property type="entry name" value="Glycogen Phosphorylase B"/>
    <property type="match status" value="2"/>
</dbReference>
<dbReference type="PANTHER" id="PTHR45947:SF3">
    <property type="entry name" value="SULFOQUINOVOSYL TRANSFERASE SQD2"/>
    <property type="match status" value="1"/>
</dbReference>
<protein>
    <recommendedName>
        <fullName evidence="1">Glycosyl transferase family 1 domain-containing protein</fullName>
    </recommendedName>
</protein>
<evidence type="ECO:0000313" key="2">
    <source>
        <dbReference type="EMBL" id="OGE43242.1"/>
    </source>
</evidence>
<dbReference type="STRING" id="1797785.A3B45_00780"/>
<evidence type="ECO:0000313" key="3">
    <source>
        <dbReference type="Proteomes" id="UP000178565"/>
    </source>
</evidence>
<dbReference type="SUPFAM" id="SSF53756">
    <property type="entry name" value="UDP-Glycosyltransferase/glycogen phosphorylase"/>
    <property type="match status" value="1"/>
</dbReference>
<dbReference type="AlphaFoldDB" id="A0A1F5KQS5"/>
<dbReference type="GO" id="GO:0016757">
    <property type="term" value="F:glycosyltransferase activity"/>
    <property type="evidence" value="ECO:0007669"/>
    <property type="project" value="InterPro"/>
</dbReference>